<dbReference type="EMBL" id="RIBY02001899">
    <property type="protein sequence ID" value="KAH9827249.1"/>
    <property type="molecule type" value="Genomic_DNA"/>
</dbReference>
<dbReference type="Proteomes" id="UP001138500">
    <property type="component" value="Unassembled WGS sequence"/>
</dbReference>
<comment type="caution">
    <text evidence="2">The sequence shown here is derived from an EMBL/GenBank/DDBJ whole genome shotgun (WGS) entry which is preliminary data.</text>
</comment>
<evidence type="ECO:0000256" key="1">
    <source>
        <dbReference type="SAM" id="MobiDB-lite"/>
    </source>
</evidence>
<name>A0A9W7SRF6_9PEZI</name>
<organism evidence="2 3">
    <name type="scientific">Teratosphaeria destructans</name>
    <dbReference type="NCBI Taxonomy" id="418781"/>
    <lineage>
        <taxon>Eukaryota</taxon>
        <taxon>Fungi</taxon>
        <taxon>Dikarya</taxon>
        <taxon>Ascomycota</taxon>
        <taxon>Pezizomycotina</taxon>
        <taxon>Dothideomycetes</taxon>
        <taxon>Dothideomycetidae</taxon>
        <taxon>Mycosphaerellales</taxon>
        <taxon>Teratosphaeriaceae</taxon>
        <taxon>Teratosphaeria</taxon>
    </lineage>
</organism>
<accession>A0A9W7SRF6</accession>
<reference evidence="2 3" key="2">
    <citation type="journal article" date="2021" name="Curr. Genet.">
        <title>Genetic response to nitrogen starvation in the aggressive Eucalyptus foliar pathogen Teratosphaeria destructans.</title>
        <authorList>
            <person name="Havenga M."/>
            <person name="Wingfield B.D."/>
            <person name="Wingfield M.J."/>
            <person name="Dreyer L.L."/>
            <person name="Roets F."/>
            <person name="Aylward J."/>
        </authorList>
    </citation>
    <scope>NUCLEOTIDE SEQUENCE [LARGE SCALE GENOMIC DNA]</scope>
    <source>
        <strain evidence="2">CMW44962</strain>
    </source>
</reference>
<gene>
    <name evidence="2" type="ORF">Tdes44962_MAKER09790</name>
</gene>
<dbReference type="OrthoDB" id="10535164at2759"/>
<feature type="compositionally biased region" description="Basic and acidic residues" evidence="1">
    <location>
        <begin position="102"/>
        <end position="121"/>
    </location>
</feature>
<reference evidence="2 3" key="1">
    <citation type="journal article" date="2018" name="IMA Fungus">
        <title>IMA Genome-F 10: Nine draft genome sequences of Claviceps purpurea s.lat., including C. arundinis, C. humidiphila, and C. cf. spartinae, pseudomolecules for the pitch canker pathogen Fusarium circinatum, draft genome of Davidsoniella eucalypti, Grosmannia galeiformis, Quambalaria eucalypti, and Teratosphaeria destructans.</title>
        <authorList>
            <person name="Wingfield B.D."/>
            <person name="Liu M."/>
            <person name="Nguyen H.D."/>
            <person name="Lane F.A."/>
            <person name="Morgan S.W."/>
            <person name="De Vos L."/>
            <person name="Wilken P.M."/>
            <person name="Duong T.A."/>
            <person name="Aylward J."/>
            <person name="Coetzee M.P."/>
            <person name="Dadej K."/>
            <person name="De Beer Z.W."/>
            <person name="Findlay W."/>
            <person name="Havenga M."/>
            <person name="Kolarik M."/>
            <person name="Menzies J.G."/>
            <person name="Naidoo K."/>
            <person name="Pochopski O."/>
            <person name="Shoukouhi P."/>
            <person name="Santana Q.C."/>
            <person name="Seifert K.A."/>
            <person name="Soal N."/>
            <person name="Steenkamp E.T."/>
            <person name="Tatham C.T."/>
            <person name="van der Nest M.A."/>
            <person name="Wingfield M.J."/>
        </authorList>
    </citation>
    <scope>NUCLEOTIDE SEQUENCE [LARGE SCALE GENOMIC DNA]</scope>
    <source>
        <strain evidence="2">CMW44962</strain>
    </source>
</reference>
<evidence type="ECO:0000313" key="2">
    <source>
        <dbReference type="EMBL" id="KAH9827249.1"/>
    </source>
</evidence>
<keyword evidence="3" id="KW-1185">Reference proteome</keyword>
<protein>
    <submittedName>
        <fullName evidence="2">Uncharacterized protein</fullName>
    </submittedName>
</protein>
<dbReference type="AlphaFoldDB" id="A0A9W7SRF6"/>
<proteinExistence type="predicted"/>
<feature type="compositionally biased region" description="Basic and acidic residues" evidence="1">
    <location>
        <begin position="134"/>
        <end position="151"/>
    </location>
</feature>
<sequence>MPLTVREWRELRDIIHFFPTYDGHENHEMARFWELWMRHVDRPLQYEPNNTSITDEQTDELLEVVQLGKPHESEEAHRDGLEVIETFFGGEAGGDEVQGQPADHETVRGEAVRRGKKKGAEGRGGGGEAAGGEAEERAHGVQEVDEGQAERQVKQMSFGDGGEHVVPCSRDIECAVDRLLRWCK</sequence>
<evidence type="ECO:0000313" key="3">
    <source>
        <dbReference type="Proteomes" id="UP001138500"/>
    </source>
</evidence>
<feature type="region of interest" description="Disordered" evidence="1">
    <location>
        <begin position="91"/>
        <end position="151"/>
    </location>
</feature>